<dbReference type="Proteomes" id="UP000009282">
    <property type="component" value="Chromosome"/>
</dbReference>
<dbReference type="PANTHER" id="PTHR11473:SF24">
    <property type="entry name" value="PHENYLALANINE-4-HYDROXYLASE"/>
    <property type="match status" value="1"/>
</dbReference>
<dbReference type="CDD" id="cd03348">
    <property type="entry name" value="pro_PheOH"/>
    <property type="match status" value="1"/>
</dbReference>
<accession>G4QLS3</accession>
<evidence type="ECO:0000256" key="4">
    <source>
        <dbReference type="ARBA" id="ARBA00009712"/>
    </source>
</evidence>
<dbReference type="AlphaFoldDB" id="G4QLS3"/>
<comment type="similarity">
    <text evidence="4">Belongs to the biopterin-dependent aromatic amino acid hydroxylase family.</text>
</comment>
<evidence type="ECO:0000256" key="10">
    <source>
        <dbReference type="ARBA" id="ARBA00023033"/>
    </source>
</evidence>
<dbReference type="InterPro" id="IPR005960">
    <property type="entry name" value="Phe-4-hydroxylase_mono"/>
</dbReference>
<dbReference type="PANTHER" id="PTHR11473">
    <property type="entry name" value="AROMATIC AMINO ACID HYDROXYLASE"/>
    <property type="match status" value="1"/>
</dbReference>
<evidence type="ECO:0000256" key="13">
    <source>
        <dbReference type="PIRSR" id="PIRSR601273-2"/>
    </source>
</evidence>
<evidence type="ECO:0000259" key="14">
    <source>
        <dbReference type="PROSITE" id="PS51410"/>
    </source>
</evidence>
<evidence type="ECO:0000256" key="8">
    <source>
        <dbReference type="ARBA" id="ARBA00023002"/>
    </source>
</evidence>
<dbReference type="NCBIfam" id="NF008877">
    <property type="entry name" value="PRK11913.1-2"/>
    <property type="match status" value="1"/>
</dbReference>
<gene>
    <name evidence="15" type="primary">phhA</name>
    <name evidence="15" type="ordered locus">GNIT_2313</name>
</gene>
<dbReference type="InterPro" id="IPR036951">
    <property type="entry name" value="ArAA_hydroxylase_sf"/>
</dbReference>
<dbReference type="PRINTS" id="PR00372">
    <property type="entry name" value="FYWHYDRXLASE"/>
</dbReference>
<sequence length="270" mass="31196">MLSAPPKKTQYVSRQSDENGIIHWSPEENQIWQELYERQAALLPGRACEQYMQGLELLKLTQDRIPQLKDIDEVLMRETGWKTAEVPALINFTDFFTLLANKQFPVATFIRSKEEFDYLQEPDVFHEIFGHCPLLTNPAFAHFTHTYGKLGLAASKEDRGYLARLYWFTVEFGLLKTSEGLRIYGGGILSSPGETHYALDSETPERYDLKPIDVLRTPYRIDIMQPLYYVLEDFDNLFDIAQMDIMALVEEAKKLGLYEPKFPPKNKLAS</sequence>
<keyword evidence="8" id="KW-0560">Oxidoreductase</keyword>
<evidence type="ECO:0000256" key="12">
    <source>
        <dbReference type="ARBA" id="ARBA00029922"/>
    </source>
</evidence>
<dbReference type="PROSITE" id="PS00367">
    <property type="entry name" value="BH4_AAA_HYDROXYL_1"/>
    <property type="match status" value="1"/>
</dbReference>
<evidence type="ECO:0000256" key="7">
    <source>
        <dbReference type="ARBA" id="ARBA00022723"/>
    </source>
</evidence>
<organism evidence="15 16">
    <name type="scientific">Glaciecola nitratireducens (strain JCM 12485 / KCTC 12276 / FR1064)</name>
    <dbReference type="NCBI Taxonomy" id="1085623"/>
    <lineage>
        <taxon>Bacteria</taxon>
        <taxon>Pseudomonadati</taxon>
        <taxon>Pseudomonadota</taxon>
        <taxon>Gammaproteobacteria</taxon>
        <taxon>Alteromonadales</taxon>
        <taxon>Alteromonadaceae</taxon>
        <taxon>Brumicola</taxon>
    </lineage>
</organism>
<name>G4QLS3_GLANF</name>
<keyword evidence="10 15" id="KW-0503">Monooxygenase</keyword>
<dbReference type="NCBIfam" id="TIGR01267">
    <property type="entry name" value="Phe4hydrox_mono"/>
    <property type="match status" value="1"/>
</dbReference>
<dbReference type="InterPro" id="IPR019774">
    <property type="entry name" value="Aromatic-AA_hydroxylase_C"/>
</dbReference>
<dbReference type="EC" id="1.14.16.1" evidence="5"/>
<dbReference type="InterPro" id="IPR018301">
    <property type="entry name" value="ArAA_hydroxylase_Fe/CU_BS"/>
</dbReference>
<comment type="cofactor">
    <cofactor evidence="2 13">
        <name>Fe(2+)</name>
        <dbReference type="ChEBI" id="CHEBI:29033"/>
    </cofactor>
</comment>
<evidence type="ECO:0000313" key="15">
    <source>
        <dbReference type="EMBL" id="AEP30413.1"/>
    </source>
</evidence>
<keyword evidence="9 13" id="KW-0408">Iron</keyword>
<dbReference type="EMBL" id="CP003060">
    <property type="protein sequence ID" value="AEP30413.1"/>
    <property type="molecule type" value="Genomic_DNA"/>
</dbReference>
<dbReference type="OrthoDB" id="9780502at2"/>
<comment type="pathway">
    <text evidence="3">Amino-acid degradation; L-phenylalanine degradation; acetoacetate and fumarate from L-phenylalanine: step 1/6.</text>
</comment>
<evidence type="ECO:0000256" key="6">
    <source>
        <dbReference type="ARBA" id="ARBA00020276"/>
    </source>
</evidence>
<dbReference type="PROSITE" id="PS51410">
    <property type="entry name" value="BH4_AAA_HYDROXYL_2"/>
    <property type="match status" value="1"/>
</dbReference>
<dbReference type="GO" id="GO:0006559">
    <property type="term" value="P:L-phenylalanine catabolic process"/>
    <property type="evidence" value="ECO:0007669"/>
    <property type="project" value="UniProtKB-UniPathway"/>
</dbReference>
<dbReference type="GO" id="GO:0005506">
    <property type="term" value="F:iron ion binding"/>
    <property type="evidence" value="ECO:0007669"/>
    <property type="project" value="InterPro"/>
</dbReference>
<dbReference type="eggNOG" id="COG3186">
    <property type="taxonomic scope" value="Bacteria"/>
</dbReference>
<dbReference type="KEGG" id="gni:GNIT_2313"/>
<feature type="binding site" evidence="13">
    <location>
        <position position="126"/>
    </location>
    <ligand>
        <name>Fe cation</name>
        <dbReference type="ChEBI" id="CHEBI:24875"/>
    </ligand>
</feature>
<dbReference type="InterPro" id="IPR036329">
    <property type="entry name" value="Aro-AA_hydroxylase_C_sf"/>
</dbReference>
<feature type="domain" description="Biopterin-dependent aromatic amino acid hydroxylase family profile" evidence="14">
    <location>
        <begin position="1"/>
        <end position="270"/>
    </location>
</feature>
<evidence type="ECO:0000256" key="3">
    <source>
        <dbReference type="ARBA" id="ARBA00005088"/>
    </source>
</evidence>
<dbReference type="Pfam" id="PF00351">
    <property type="entry name" value="Biopterin_H"/>
    <property type="match status" value="1"/>
</dbReference>
<evidence type="ECO:0000256" key="9">
    <source>
        <dbReference type="ARBA" id="ARBA00023004"/>
    </source>
</evidence>
<dbReference type="InterPro" id="IPR001273">
    <property type="entry name" value="ArAA_hydroxylase"/>
</dbReference>
<evidence type="ECO:0000256" key="11">
    <source>
        <dbReference type="ARBA" id="ARBA00023232"/>
    </source>
</evidence>
<evidence type="ECO:0000256" key="2">
    <source>
        <dbReference type="ARBA" id="ARBA00001954"/>
    </source>
</evidence>
<keyword evidence="16" id="KW-1185">Reference proteome</keyword>
<dbReference type="RefSeq" id="WP_014109286.1">
    <property type="nucleotide sequence ID" value="NC_016041.1"/>
</dbReference>
<dbReference type="SUPFAM" id="SSF56534">
    <property type="entry name" value="Aromatic aminoacid monoxygenases, catalytic and oligomerization domains"/>
    <property type="match status" value="1"/>
</dbReference>
<proteinExistence type="inferred from homology"/>
<comment type="catalytic activity">
    <reaction evidence="1">
        <text>(6R)-L-erythro-5,6,7,8-tetrahydrobiopterin + L-phenylalanine + O2 = (4aS,6R)-4a-hydroxy-L-erythro-5,6,7,8-tetrahydrobiopterin + L-tyrosine</text>
        <dbReference type="Rhea" id="RHEA:20273"/>
        <dbReference type="ChEBI" id="CHEBI:15379"/>
        <dbReference type="ChEBI" id="CHEBI:15642"/>
        <dbReference type="ChEBI" id="CHEBI:58095"/>
        <dbReference type="ChEBI" id="CHEBI:58315"/>
        <dbReference type="ChEBI" id="CHEBI:59560"/>
        <dbReference type="EC" id="1.14.16.1"/>
    </reaction>
</comment>
<reference evidence="15 16" key="1">
    <citation type="journal article" date="2011" name="J. Bacteriol.">
        <title>Complete genome sequence of seawater bacterium Glaciecola nitratireducens FR1064T.</title>
        <authorList>
            <person name="Bian F."/>
            <person name="Qin Q.L."/>
            <person name="Xie B.B."/>
            <person name="Shu Y.L."/>
            <person name="Zhang X.Y."/>
            <person name="Yu Y."/>
            <person name="Chen B."/>
            <person name="Chen X.L."/>
            <person name="Zhou B.C."/>
            <person name="Zhang Y.Z."/>
        </authorList>
    </citation>
    <scope>NUCLEOTIDE SEQUENCE [LARGE SCALE GENOMIC DNA]</scope>
    <source>
        <strain evidence="16">JCM 12485 / KCTC 12276 / FR1064</strain>
    </source>
</reference>
<dbReference type="GO" id="GO:0004505">
    <property type="term" value="F:phenylalanine 4-monooxygenase activity"/>
    <property type="evidence" value="ECO:0007669"/>
    <property type="project" value="UniProtKB-EC"/>
</dbReference>
<feature type="binding site" evidence="13">
    <location>
        <position position="171"/>
    </location>
    <ligand>
        <name>Fe cation</name>
        <dbReference type="ChEBI" id="CHEBI:24875"/>
    </ligand>
</feature>
<keyword evidence="11" id="KW-0585">Phenylalanine catabolism</keyword>
<feature type="binding site" evidence="13">
    <location>
        <position position="131"/>
    </location>
    <ligand>
        <name>Fe cation</name>
        <dbReference type="ChEBI" id="CHEBI:24875"/>
    </ligand>
</feature>
<evidence type="ECO:0000313" key="16">
    <source>
        <dbReference type="Proteomes" id="UP000009282"/>
    </source>
</evidence>
<keyword evidence="7 13" id="KW-0479">Metal-binding</keyword>
<evidence type="ECO:0000256" key="1">
    <source>
        <dbReference type="ARBA" id="ARBA00001060"/>
    </source>
</evidence>
<dbReference type="HOGENOM" id="CLU_023198_1_1_6"/>
<evidence type="ECO:0000256" key="5">
    <source>
        <dbReference type="ARBA" id="ARBA00011995"/>
    </source>
</evidence>
<dbReference type="STRING" id="1085623.GNIT_2313"/>
<protein>
    <recommendedName>
        <fullName evidence="6">Phenylalanine-4-hydroxylase</fullName>
        <ecNumber evidence="5">1.14.16.1</ecNumber>
    </recommendedName>
    <alternativeName>
        <fullName evidence="12">Phe-4-monooxygenase</fullName>
    </alternativeName>
</protein>
<dbReference type="UniPathway" id="UPA00139">
    <property type="reaction ID" value="UER00337"/>
</dbReference>
<dbReference type="Gene3D" id="1.10.800.10">
    <property type="entry name" value="Aromatic amino acid hydroxylase"/>
    <property type="match status" value="1"/>
</dbReference>